<dbReference type="EMBL" id="MU267699">
    <property type="protein sequence ID" value="KAH7910818.1"/>
    <property type="molecule type" value="Genomic_DNA"/>
</dbReference>
<accession>A0ACB8ACG5</accession>
<proteinExistence type="predicted"/>
<evidence type="ECO:0000313" key="1">
    <source>
        <dbReference type="EMBL" id="KAH7910818.1"/>
    </source>
</evidence>
<gene>
    <name evidence="1" type="ORF">BJ138DRAFT_1152047</name>
</gene>
<reference evidence="1" key="1">
    <citation type="journal article" date="2021" name="New Phytol.">
        <title>Evolutionary innovations through gain and loss of genes in the ectomycorrhizal Boletales.</title>
        <authorList>
            <person name="Wu G."/>
            <person name="Miyauchi S."/>
            <person name="Morin E."/>
            <person name="Kuo A."/>
            <person name="Drula E."/>
            <person name="Varga T."/>
            <person name="Kohler A."/>
            <person name="Feng B."/>
            <person name="Cao Y."/>
            <person name="Lipzen A."/>
            <person name="Daum C."/>
            <person name="Hundley H."/>
            <person name="Pangilinan J."/>
            <person name="Johnson J."/>
            <person name="Barry K."/>
            <person name="LaButti K."/>
            <person name="Ng V."/>
            <person name="Ahrendt S."/>
            <person name="Min B."/>
            <person name="Choi I.G."/>
            <person name="Park H."/>
            <person name="Plett J.M."/>
            <person name="Magnuson J."/>
            <person name="Spatafora J.W."/>
            <person name="Nagy L.G."/>
            <person name="Henrissat B."/>
            <person name="Grigoriev I.V."/>
            <person name="Yang Z.L."/>
            <person name="Xu J."/>
            <person name="Martin F.M."/>
        </authorList>
    </citation>
    <scope>NUCLEOTIDE SEQUENCE</scope>
    <source>
        <strain evidence="1">ATCC 28755</strain>
    </source>
</reference>
<keyword evidence="2" id="KW-1185">Reference proteome</keyword>
<protein>
    <submittedName>
        <fullName evidence="1">Uncharacterized protein</fullName>
    </submittedName>
</protein>
<name>A0ACB8ACG5_9AGAM</name>
<comment type="caution">
    <text evidence="1">The sequence shown here is derived from an EMBL/GenBank/DDBJ whole genome shotgun (WGS) entry which is preliminary data.</text>
</comment>
<dbReference type="Proteomes" id="UP000790377">
    <property type="component" value="Unassembled WGS sequence"/>
</dbReference>
<sequence>MSFINSYVAHPDTVTDEELYGPDPYDVNFVYPVPAELTAPTAGVKLVPFVPRVHGEAFLDGVRGKESMFRLMPLALEGPENFLRCVESFMRRDKNHVLFATIDTTRPDPAHPEFGGSVAGVMGLIYTNPDALVTEIGPVIVLPAFQRTHVGSHSAGLILQWAFALPTASPPGLGMRRVTWITGELNKGSSGLATRMGLKYEGLLRWSCGLPYVEGFPKEGGLPPREGDPMPTAQGRHSLLFAQCWDDWENGGKAIVECAFSRK</sequence>
<evidence type="ECO:0000313" key="2">
    <source>
        <dbReference type="Proteomes" id="UP000790377"/>
    </source>
</evidence>
<organism evidence="1 2">
    <name type="scientific">Hygrophoropsis aurantiaca</name>
    <dbReference type="NCBI Taxonomy" id="72124"/>
    <lineage>
        <taxon>Eukaryota</taxon>
        <taxon>Fungi</taxon>
        <taxon>Dikarya</taxon>
        <taxon>Basidiomycota</taxon>
        <taxon>Agaricomycotina</taxon>
        <taxon>Agaricomycetes</taxon>
        <taxon>Agaricomycetidae</taxon>
        <taxon>Boletales</taxon>
        <taxon>Coniophorineae</taxon>
        <taxon>Hygrophoropsidaceae</taxon>
        <taxon>Hygrophoropsis</taxon>
    </lineage>
</organism>